<dbReference type="EMBL" id="UYRT01000962">
    <property type="protein sequence ID" value="VDK29010.1"/>
    <property type="molecule type" value="Genomic_DNA"/>
</dbReference>
<dbReference type="Proteomes" id="UP000271098">
    <property type="component" value="Unassembled WGS sequence"/>
</dbReference>
<dbReference type="PROSITE" id="PS50853">
    <property type="entry name" value="FN3"/>
    <property type="match status" value="1"/>
</dbReference>
<dbReference type="CDD" id="cd00063">
    <property type="entry name" value="FN3"/>
    <property type="match status" value="1"/>
</dbReference>
<dbReference type="SMART" id="SM00060">
    <property type="entry name" value="FN3"/>
    <property type="match status" value="1"/>
</dbReference>
<dbReference type="PANTHER" id="PTHR24099:SF15">
    <property type="entry name" value="E3 UBIQUITIN-PROTEIN LIGASE TRIM9"/>
    <property type="match status" value="1"/>
</dbReference>
<dbReference type="FunFam" id="2.60.40.10:FF:000178">
    <property type="entry name" value="E3 ubiquitin-protein ligase TRIM9 isoform X1"/>
    <property type="match status" value="1"/>
</dbReference>
<sequence>MVFSVPSAPLIVTSECAAENNSVTIVWKSQADGCAVDGYILEIDSGSGDGLFKEVYCGTDTICAIDGLHFNTVYNARVKAFNAAGESPYSELICLQTAAGTFFLSFLTFIKNSGIV</sequence>
<keyword evidence="3" id="KW-1185">Reference proteome</keyword>
<reference evidence="4" key="1">
    <citation type="submission" date="2016-06" db="UniProtKB">
        <authorList>
            <consortium name="WormBaseParasite"/>
        </authorList>
    </citation>
    <scope>IDENTIFICATION</scope>
</reference>
<dbReference type="PANTHER" id="PTHR24099">
    <property type="entry name" value="E3 UBIQUITIN-PROTEIN LIGASE TRIM36-RELATED"/>
    <property type="match status" value="1"/>
</dbReference>
<dbReference type="InterPro" id="IPR050617">
    <property type="entry name" value="E3_ligase_FN3/SPRY"/>
</dbReference>
<evidence type="ECO:0000313" key="2">
    <source>
        <dbReference type="EMBL" id="VDK29010.1"/>
    </source>
</evidence>
<dbReference type="InterPro" id="IPR036116">
    <property type="entry name" value="FN3_sf"/>
</dbReference>
<protein>
    <submittedName>
        <fullName evidence="4">Fibronectin type-III domain-containing protein</fullName>
    </submittedName>
</protein>
<dbReference type="Gene3D" id="2.60.40.10">
    <property type="entry name" value="Immunoglobulins"/>
    <property type="match status" value="1"/>
</dbReference>
<accession>A0A183CWS0</accession>
<dbReference type="GO" id="GO:0043005">
    <property type="term" value="C:neuron projection"/>
    <property type="evidence" value="ECO:0007669"/>
    <property type="project" value="TreeGrafter"/>
</dbReference>
<dbReference type="GO" id="GO:0007411">
    <property type="term" value="P:axon guidance"/>
    <property type="evidence" value="ECO:0007669"/>
    <property type="project" value="TreeGrafter"/>
</dbReference>
<gene>
    <name evidence="2" type="ORF">GPUH_LOCUS911</name>
</gene>
<dbReference type="InterPro" id="IPR013783">
    <property type="entry name" value="Ig-like_fold"/>
</dbReference>
<dbReference type="WBParaSite" id="GPUH_0000091101-mRNA-1">
    <property type="protein sequence ID" value="GPUH_0000091101-mRNA-1"/>
    <property type="gene ID" value="GPUH_0000091101"/>
</dbReference>
<reference evidence="2 3" key="2">
    <citation type="submission" date="2018-11" db="EMBL/GenBank/DDBJ databases">
        <authorList>
            <consortium name="Pathogen Informatics"/>
        </authorList>
    </citation>
    <scope>NUCLEOTIDE SEQUENCE [LARGE SCALE GENOMIC DNA]</scope>
</reference>
<evidence type="ECO:0000313" key="3">
    <source>
        <dbReference type="Proteomes" id="UP000271098"/>
    </source>
</evidence>
<dbReference type="SUPFAM" id="SSF49265">
    <property type="entry name" value="Fibronectin type III"/>
    <property type="match status" value="1"/>
</dbReference>
<dbReference type="AlphaFoldDB" id="A0A183CWS0"/>
<dbReference type="Pfam" id="PF00041">
    <property type="entry name" value="fn3"/>
    <property type="match status" value="1"/>
</dbReference>
<evidence type="ECO:0000259" key="1">
    <source>
        <dbReference type="PROSITE" id="PS50853"/>
    </source>
</evidence>
<proteinExistence type="predicted"/>
<organism evidence="4">
    <name type="scientific">Gongylonema pulchrum</name>
    <dbReference type="NCBI Taxonomy" id="637853"/>
    <lineage>
        <taxon>Eukaryota</taxon>
        <taxon>Metazoa</taxon>
        <taxon>Ecdysozoa</taxon>
        <taxon>Nematoda</taxon>
        <taxon>Chromadorea</taxon>
        <taxon>Rhabditida</taxon>
        <taxon>Spirurina</taxon>
        <taxon>Spiruromorpha</taxon>
        <taxon>Spiruroidea</taxon>
        <taxon>Gongylonematidae</taxon>
        <taxon>Gongylonema</taxon>
    </lineage>
</organism>
<feature type="domain" description="Fibronectin type-III" evidence="1">
    <location>
        <begin position="5"/>
        <end position="100"/>
    </location>
</feature>
<name>A0A183CWS0_9BILA</name>
<dbReference type="InterPro" id="IPR003961">
    <property type="entry name" value="FN3_dom"/>
</dbReference>
<evidence type="ECO:0000313" key="4">
    <source>
        <dbReference type="WBParaSite" id="GPUH_0000091101-mRNA-1"/>
    </source>
</evidence>
<dbReference type="OrthoDB" id="295536at2759"/>